<evidence type="ECO:0000256" key="1">
    <source>
        <dbReference type="SAM" id="SignalP"/>
    </source>
</evidence>
<organism evidence="2 3">
    <name type="scientific">Deinococcus seoulensis</name>
    <dbReference type="NCBI Taxonomy" id="1837379"/>
    <lineage>
        <taxon>Bacteria</taxon>
        <taxon>Thermotogati</taxon>
        <taxon>Deinococcota</taxon>
        <taxon>Deinococci</taxon>
        <taxon>Deinococcales</taxon>
        <taxon>Deinococcaceae</taxon>
        <taxon>Deinococcus</taxon>
    </lineage>
</organism>
<dbReference type="Proteomes" id="UP000634308">
    <property type="component" value="Unassembled WGS sequence"/>
</dbReference>
<comment type="caution">
    <text evidence="2">The sequence shown here is derived from an EMBL/GenBank/DDBJ whole genome shotgun (WGS) entry which is preliminary data.</text>
</comment>
<evidence type="ECO:0000313" key="3">
    <source>
        <dbReference type="Proteomes" id="UP000634308"/>
    </source>
</evidence>
<reference evidence="3" key="1">
    <citation type="journal article" date="2019" name="Int. J. Syst. Evol. Microbiol.">
        <title>The Global Catalogue of Microorganisms (GCM) 10K type strain sequencing project: providing services to taxonomists for standard genome sequencing and annotation.</title>
        <authorList>
            <consortium name="The Broad Institute Genomics Platform"/>
            <consortium name="The Broad Institute Genome Sequencing Center for Infectious Disease"/>
            <person name="Wu L."/>
            <person name="Ma J."/>
        </authorList>
    </citation>
    <scope>NUCLEOTIDE SEQUENCE [LARGE SCALE GENOMIC DNA]</scope>
    <source>
        <strain evidence="3">JCM 31404</strain>
    </source>
</reference>
<gene>
    <name evidence="2" type="ORF">GCM10008959_35260</name>
</gene>
<keyword evidence="3" id="KW-1185">Reference proteome</keyword>
<dbReference type="RefSeq" id="WP_189066310.1">
    <property type="nucleotide sequence ID" value="NZ_BMQM01000033.1"/>
</dbReference>
<name>A0ABQ2RVY1_9DEIO</name>
<feature type="chain" id="PRO_5047478666" description="DUF4168 domain-containing protein" evidence="1">
    <location>
        <begin position="22"/>
        <end position="97"/>
    </location>
</feature>
<sequence>MKQIKTVALALGLLTGGVAIGQALSSATTTKAMSKTQSDFISEANSVLSDYNLSLIYSKSAPQTSQVANEATVQLLYIQAKQNAEIIRLLTEIKNKK</sequence>
<protein>
    <recommendedName>
        <fullName evidence="4">DUF4168 domain-containing protein</fullName>
    </recommendedName>
</protein>
<accession>A0ABQ2RVY1</accession>
<evidence type="ECO:0008006" key="4">
    <source>
        <dbReference type="Google" id="ProtNLM"/>
    </source>
</evidence>
<feature type="signal peptide" evidence="1">
    <location>
        <begin position="1"/>
        <end position="21"/>
    </location>
</feature>
<proteinExistence type="predicted"/>
<evidence type="ECO:0000313" key="2">
    <source>
        <dbReference type="EMBL" id="GGR70488.1"/>
    </source>
</evidence>
<dbReference type="EMBL" id="BMQM01000033">
    <property type="protein sequence ID" value="GGR70488.1"/>
    <property type="molecule type" value="Genomic_DNA"/>
</dbReference>
<keyword evidence="1" id="KW-0732">Signal</keyword>